<keyword evidence="2" id="KW-1185">Reference proteome</keyword>
<evidence type="ECO:0000313" key="1">
    <source>
        <dbReference type="EMBL" id="MBC2396547.1"/>
    </source>
</evidence>
<sequence length="48" mass="5332">MILILTCKIFTNIIALIPSQISKNIVDTITDPIDSITPILLIKTEIHT</sequence>
<protein>
    <submittedName>
        <fullName evidence="1">Uncharacterized protein</fullName>
    </submittedName>
</protein>
<name>A0A923E796_CLOTT</name>
<reference evidence="1 2" key="1">
    <citation type="submission" date="2020-04" db="EMBL/GenBank/DDBJ databases">
        <title>Genomic insights into acetone-butanol-ethanol (ABE) fermentation by sequencing solventogenic clostridia strains.</title>
        <authorList>
            <person name="Brown S."/>
        </authorList>
    </citation>
    <scope>NUCLEOTIDE SEQUENCE [LARGE SCALE GENOMIC DNA]</scope>
    <source>
        <strain evidence="1 2">DJ011</strain>
    </source>
</reference>
<dbReference type="RefSeq" id="WP_156950248.1">
    <property type="nucleotide sequence ID" value="NZ_JAAZWO010000002.1"/>
</dbReference>
<proteinExistence type="predicted"/>
<dbReference type="EMBL" id="JAAZWO010000002">
    <property type="protein sequence ID" value="MBC2396547.1"/>
    <property type="molecule type" value="Genomic_DNA"/>
</dbReference>
<evidence type="ECO:0000313" key="2">
    <source>
        <dbReference type="Proteomes" id="UP000563151"/>
    </source>
</evidence>
<gene>
    <name evidence="1" type="ORF">HGG79_01970</name>
</gene>
<accession>A0A923E796</accession>
<comment type="caution">
    <text evidence="1">The sequence shown here is derived from an EMBL/GenBank/DDBJ whole genome shotgun (WGS) entry which is preliminary data.</text>
</comment>
<dbReference type="Proteomes" id="UP000563151">
    <property type="component" value="Unassembled WGS sequence"/>
</dbReference>
<organism evidence="1 2">
    <name type="scientific">Clostridium tetanomorphum</name>
    <dbReference type="NCBI Taxonomy" id="1553"/>
    <lineage>
        <taxon>Bacteria</taxon>
        <taxon>Bacillati</taxon>
        <taxon>Bacillota</taxon>
        <taxon>Clostridia</taxon>
        <taxon>Eubacteriales</taxon>
        <taxon>Clostridiaceae</taxon>
        <taxon>Clostridium</taxon>
    </lineage>
</organism>
<dbReference type="AlphaFoldDB" id="A0A923E796"/>